<proteinExistence type="inferred from homology"/>
<dbReference type="AlphaFoldDB" id="A0A5B9PE76"/>
<dbReference type="PANTHER" id="PTHR33449:SF1">
    <property type="entry name" value="NUCLEOID-ASSOCIATED PROTEIN YBAB"/>
    <property type="match status" value="1"/>
</dbReference>
<dbReference type="Pfam" id="PF02575">
    <property type="entry name" value="YbaB_DNA_bd"/>
    <property type="match status" value="1"/>
</dbReference>
<dbReference type="GO" id="GO:0003677">
    <property type="term" value="F:DNA binding"/>
    <property type="evidence" value="ECO:0007669"/>
    <property type="project" value="UniProtKB-UniRule"/>
</dbReference>
<comment type="function">
    <text evidence="2">Binds to DNA and alters its conformation. May be involved in regulation of gene expression, nucleoid organization and DNA protection.</text>
</comment>
<evidence type="ECO:0000313" key="5">
    <source>
        <dbReference type="Proteomes" id="UP000322214"/>
    </source>
</evidence>
<organism evidence="4 5">
    <name type="scientific">Mariniblastus fucicola</name>
    <dbReference type="NCBI Taxonomy" id="980251"/>
    <lineage>
        <taxon>Bacteria</taxon>
        <taxon>Pseudomonadati</taxon>
        <taxon>Planctomycetota</taxon>
        <taxon>Planctomycetia</taxon>
        <taxon>Pirellulales</taxon>
        <taxon>Pirellulaceae</taxon>
        <taxon>Mariniblastus</taxon>
    </lineage>
</organism>
<comment type="similarity">
    <text evidence="2">Belongs to the YbaB/EbfC family.</text>
</comment>
<sequence>MFKGLGNLGNIAGMIKQAQEMGPKMQEAQEKLKQLSVTGTAGGGMVTVHADGQGTITKVEVDPVITEKADFEMLLDLLPAAINQASLKAKELHVEQMQEITGDLPLPGGLEDTLKNFLSPGDK</sequence>
<name>A0A5B9PE76_9BACT</name>
<protein>
    <recommendedName>
        <fullName evidence="2">Nucleoid-associated protein MFFC18_27630</fullName>
    </recommendedName>
</protein>
<dbReference type="KEGG" id="mff:MFFC18_27630"/>
<keyword evidence="5" id="KW-1185">Reference proteome</keyword>
<dbReference type="GO" id="GO:0005829">
    <property type="term" value="C:cytosol"/>
    <property type="evidence" value="ECO:0007669"/>
    <property type="project" value="TreeGrafter"/>
</dbReference>
<dbReference type="NCBIfam" id="TIGR00103">
    <property type="entry name" value="DNA_YbaB_EbfC"/>
    <property type="match status" value="1"/>
</dbReference>
<dbReference type="Gene3D" id="3.30.1310.10">
    <property type="entry name" value="Nucleoid-associated protein YbaB-like domain"/>
    <property type="match status" value="1"/>
</dbReference>
<dbReference type="Proteomes" id="UP000322214">
    <property type="component" value="Chromosome"/>
</dbReference>
<dbReference type="SUPFAM" id="SSF82607">
    <property type="entry name" value="YbaB-like"/>
    <property type="match status" value="1"/>
</dbReference>
<comment type="subunit">
    <text evidence="2">Homodimer.</text>
</comment>
<evidence type="ECO:0000256" key="1">
    <source>
        <dbReference type="ARBA" id="ARBA00023125"/>
    </source>
</evidence>
<evidence type="ECO:0000256" key="2">
    <source>
        <dbReference type="HAMAP-Rule" id="MF_00274"/>
    </source>
</evidence>
<comment type="subcellular location">
    <subcellularLocation>
        <location evidence="2">Cytoplasm</location>
        <location evidence="2">Nucleoid</location>
    </subcellularLocation>
</comment>
<evidence type="ECO:0000313" key="4">
    <source>
        <dbReference type="EMBL" id="QEG22876.1"/>
    </source>
</evidence>
<dbReference type="STRING" id="980251.GCA_001642875_05113"/>
<dbReference type="PIRSF" id="PIRSF004555">
    <property type="entry name" value="UCP004555"/>
    <property type="match status" value="1"/>
</dbReference>
<dbReference type="GO" id="GO:0043590">
    <property type="term" value="C:bacterial nucleoid"/>
    <property type="evidence" value="ECO:0007669"/>
    <property type="project" value="UniProtKB-UniRule"/>
</dbReference>
<dbReference type="PANTHER" id="PTHR33449">
    <property type="entry name" value="NUCLEOID-ASSOCIATED PROTEIN YBAB"/>
    <property type="match status" value="1"/>
</dbReference>
<dbReference type="RefSeq" id="WP_075082916.1">
    <property type="nucleotide sequence ID" value="NZ_CP042912.1"/>
</dbReference>
<dbReference type="InterPro" id="IPR004401">
    <property type="entry name" value="YbaB/EbfC"/>
</dbReference>
<accession>A0A5B9PE76</accession>
<evidence type="ECO:0000256" key="3">
    <source>
        <dbReference type="SAM" id="MobiDB-lite"/>
    </source>
</evidence>
<keyword evidence="1 2" id="KW-0238">DNA-binding</keyword>
<dbReference type="InterPro" id="IPR036894">
    <property type="entry name" value="YbaB-like_sf"/>
</dbReference>
<keyword evidence="2" id="KW-0963">Cytoplasm</keyword>
<gene>
    <name evidence="4" type="ORF">MFFC18_27630</name>
</gene>
<dbReference type="EMBL" id="CP042912">
    <property type="protein sequence ID" value="QEG22876.1"/>
    <property type="molecule type" value="Genomic_DNA"/>
</dbReference>
<feature type="region of interest" description="Disordered" evidence="3">
    <location>
        <begin position="103"/>
        <end position="123"/>
    </location>
</feature>
<dbReference type="OrthoDB" id="288497at2"/>
<reference evidence="4 5" key="1">
    <citation type="submission" date="2019-08" db="EMBL/GenBank/DDBJ databases">
        <title>Deep-cultivation of Planctomycetes and their phenomic and genomic characterization uncovers novel biology.</title>
        <authorList>
            <person name="Wiegand S."/>
            <person name="Jogler M."/>
            <person name="Boedeker C."/>
            <person name="Pinto D."/>
            <person name="Vollmers J."/>
            <person name="Rivas-Marin E."/>
            <person name="Kohn T."/>
            <person name="Peeters S.H."/>
            <person name="Heuer A."/>
            <person name="Rast P."/>
            <person name="Oberbeckmann S."/>
            <person name="Bunk B."/>
            <person name="Jeske O."/>
            <person name="Meyerdierks A."/>
            <person name="Storesund J.E."/>
            <person name="Kallscheuer N."/>
            <person name="Luecker S."/>
            <person name="Lage O.M."/>
            <person name="Pohl T."/>
            <person name="Merkel B.J."/>
            <person name="Hornburger P."/>
            <person name="Mueller R.-W."/>
            <person name="Bruemmer F."/>
            <person name="Labrenz M."/>
            <person name="Spormann A.M."/>
            <person name="Op den Camp H."/>
            <person name="Overmann J."/>
            <person name="Amann R."/>
            <person name="Jetten M.S.M."/>
            <person name="Mascher T."/>
            <person name="Medema M.H."/>
            <person name="Devos D.P."/>
            <person name="Kaster A.-K."/>
            <person name="Ovreas L."/>
            <person name="Rohde M."/>
            <person name="Galperin M.Y."/>
            <person name="Jogler C."/>
        </authorList>
    </citation>
    <scope>NUCLEOTIDE SEQUENCE [LARGE SCALE GENOMIC DNA]</scope>
    <source>
        <strain evidence="4 5">FC18</strain>
    </source>
</reference>
<dbReference type="HAMAP" id="MF_00274">
    <property type="entry name" value="DNA_YbaB_EbfC"/>
    <property type="match status" value="1"/>
</dbReference>